<comment type="function">
    <text evidence="4">S-adenosyl-L-methionine-dependent methyltransferase that specifically methylates the N(1) position of an adenine present in helix 65 in 25S rRNA.</text>
</comment>
<evidence type="ECO:0000256" key="1">
    <source>
        <dbReference type="ARBA" id="ARBA00022603"/>
    </source>
</evidence>
<evidence type="ECO:0000256" key="2">
    <source>
        <dbReference type="ARBA" id="ARBA00022679"/>
    </source>
</evidence>
<keyword evidence="4" id="KW-0539">Nucleus</keyword>
<comment type="caution">
    <text evidence="6">The sequence shown here is derived from an EMBL/GenBank/DDBJ whole genome shotgun (WGS) entry which is preliminary data.</text>
</comment>
<dbReference type="HAMAP" id="MF_03044">
    <property type="entry name" value="BMT2"/>
    <property type="match status" value="1"/>
</dbReference>
<dbReference type="GO" id="GO:0005730">
    <property type="term" value="C:nucleolus"/>
    <property type="evidence" value="ECO:0007669"/>
    <property type="project" value="UniProtKB-SubCell"/>
</dbReference>
<feature type="region of interest" description="Disordered" evidence="5">
    <location>
        <begin position="1"/>
        <end position="24"/>
    </location>
</feature>
<keyword evidence="3 4" id="KW-0949">S-adenosyl-L-methionine</keyword>
<organism evidence="6 7">
    <name type="scientific">Coemansia brasiliensis</name>
    <dbReference type="NCBI Taxonomy" id="2650707"/>
    <lineage>
        <taxon>Eukaryota</taxon>
        <taxon>Fungi</taxon>
        <taxon>Fungi incertae sedis</taxon>
        <taxon>Zoopagomycota</taxon>
        <taxon>Kickxellomycotina</taxon>
        <taxon>Kickxellomycetes</taxon>
        <taxon>Kickxellales</taxon>
        <taxon>Kickxellaceae</taxon>
        <taxon>Coemansia</taxon>
    </lineage>
</organism>
<feature type="compositionally biased region" description="Basic residues" evidence="5">
    <location>
        <begin position="1"/>
        <end position="12"/>
    </location>
</feature>
<evidence type="ECO:0000256" key="5">
    <source>
        <dbReference type="SAM" id="MobiDB-lite"/>
    </source>
</evidence>
<comment type="similarity">
    <text evidence="4">Belongs to the BMT2 family.</text>
</comment>
<dbReference type="PANTHER" id="PTHR21008">
    <property type="entry name" value="S-ADENOSYLMETHIONINE SENSOR UPSTREAM OF MTORC1-RELATED"/>
    <property type="match status" value="1"/>
</dbReference>
<proteinExistence type="inferred from homology"/>
<dbReference type="SUPFAM" id="SSF53335">
    <property type="entry name" value="S-adenosyl-L-methionine-dependent methyltransferases"/>
    <property type="match status" value="1"/>
</dbReference>
<dbReference type="InterPro" id="IPR021867">
    <property type="entry name" value="Bmt2/SAMTOR"/>
</dbReference>
<dbReference type="OrthoDB" id="5954793at2759"/>
<keyword evidence="7" id="KW-1185">Reference proteome</keyword>
<feature type="binding site" evidence="4">
    <location>
        <position position="170"/>
    </location>
    <ligand>
        <name>S-adenosyl-L-methionine</name>
        <dbReference type="ChEBI" id="CHEBI:59789"/>
    </ligand>
</feature>
<name>A0A9W8I7S9_9FUNG</name>
<keyword evidence="1 4" id="KW-0489">Methyltransferase</keyword>
<gene>
    <name evidence="6" type="primary">BMT2</name>
    <name evidence="6" type="ORF">IWW36_004703</name>
</gene>
<dbReference type="InterPro" id="IPR029063">
    <property type="entry name" value="SAM-dependent_MTases_sf"/>
</dbReference>
<dbReference type="AlphaFoldDB" id="A0A9W8I7S9"/>
<reference evidence="6" key="1">
    <citation type="submission" date="2022-07" db="EMBL/GenBank/DDBJ databases">
        <title>Phylogenomic reconstructions and comparative analyses of Kickxellomycotina fungi.</title>
        <authorList>
            <person name="Reynolds N.K."/>
            <person name="Stajich J.E."/>
            <person name="Barry K."/>
            <person name="Grigoriev I.V."/>
            <person name="Crous P."/>
            <person name="Smith M.E."/>
        </authorList>
    </citation>
    <scope>NUCLEOTIDE SEQUENCE</scope>
    <source>
        <strain evidence="6">NRRL 1566</strain>
    </source>
</reference>
<accession>A0A9W8I7S9</accession>
<evidence type="ECO:0000313" key="7">
    <source>
        <dbReference type="Proteomes" id="UP001139887"/>
    </source>
</evidence>
<protein>
    <recommendedName>
        <fullName evidence="4">25S rRNA adenine-N(1) methyltransferase</fullName>
        <ecNumber evidence="4">2.1.1.-</ecNumber>
    </recommendedName>
</protein>
<dbReference type="EMBL" id="JANBUW010000751">
    <property type="protein sequence ID" value="KAJ2845631.1"/>
    <property type="molecule type" value="Genomic_DNA"/>
</dbReference>
<dbReference type="PANTHER" id="PTHR21008:SF1">
    <property type="entry name" value="25S RRNA (ADENINE(2142)-N(1))-METHYLTRANSFERASE"/>
    <property type="match status" value="1"/>
</dbReference>
<dbReference type="GO" id="GO:0016433">
    <property type="term" value="F:rRNA (adenine) methyltransferase activity"/>
    <property type="evidence" value="ECO:0007669"/>
    <property type="project" value="UniProtKB-UniRule"/>
</dbReference>
<dbReference type="Pfam" id="PF11968">
    <property type="entry name" value="Bmt2"/>
    <property type="match status" value="1"/>
</dbReference>
<sequence length="317" mass="35944">MPKAHLKRRKRPVTAQPKASVPLPPIHISGHAKVIINTSTLSKAPLAKLGKSSTDTRRRINRFHTLIKEYSKLASQRPQLTDPEKLKEIDLQCDSISQEMAQMGGLDWYQKASLLGQSKQRGGDSSRWLIPKLQELQLHQRTSRLRLLDVGALSCRNYAREKWIDPLPIDLNSQEPGIVQQDFLEIPLANFTSEKHKLFEKPFDVVCLSLVVNFIGDPVKRGDMLRKAAQLLAPQGYLFLVLPLACITNSRYMNDERLLDITKYLGFTQLFSHHTAKLAYYLYQLSRSPPQVSDGPAQFGKTLLHKGAKRNNFTIVV</sequence>
<dbReference type="Proteomes" id="UP001139887">
    <property type="component" value="Unassembled WGS sequence"/>
</dbReference>
<dbReference type="CDD" id="cd02440">
    <property type="entry name" value="AdoMet_MTases"/>
    <property type="match status" value="1"/>
</dbReference>
<dbReference type="EC" id="2.1.1.-" evidence="4"/>
<dbReference type="Gene3D" id="3.40.50.150">
    <property type="entry name" value="Vaccinia Virus protein VP39"/>
    <property type="match status" value="1"/>
</dbReference>
<evidence type="ECO:0000256" key="3">
    <source>
        <dbReference type="ARBA" id="ARBA00022691"/>
    </source>
</evidence>
<evidence type="ECO:0000256" key="4">
    <source>
        <dbReference type="HAMAP-Rule" id="MF_03044"/>
    </source>
</evidence>
<evidence type="ECO:0000313" key="6">
    <source>
        <dbReference type="EMBL" id="KAJ2845631.1"/>
    </source>
</evidence>
<keyword evidence="2 4" id="KW-0808">Transferase</keyword>
<feature type="binding site" evidence="4">
    <location>
        <position position="151"/>
    </location>
    <ligand>
        <name>S-adenosyl-L-methionine</name>
        <dbReference type="ChEBI" id="CHEBI:59789"/>
    </ligand>
</feature>
<comment type="subcellular location">
    <subcellularLocation>
        <location evidence="4">Nucleus</location>
        <location evidence="4">Nucleolus</location>
    </subcellularLocation>
</comment>